<evidence type="ECO:0000313" key="6">
    <source>
        <dbReference type="Proteomes" id="UP000270296"/>
    </source>
</evidence>
<accession>A0A183INH3</accession>
<evidence type="ECO:0000256" key="1">
    <source>
        <dbReference type="ARBA" id="ARBA00022723"/>
    </source>
</evidence>
<feature type="transmembrane region" description="Helical" evidence="3">
    <location>
        <begin position="515"/>
        <end position="543"/>
    </location>
</feature>
<dbReference type="InterPro" id="IPR000008">
    <property type="entry name" value="C2_dom"/>
</dbReference>
<dbReference type="PROSITE" id="PS50004">
    <property type="entry name" value="C2"/>
    <property type="match status" value="2"/>
</dbReference>
<evidence type="ECO:0000256" key="2">
    <source>
        <dbReference type="ARBA" id="ARBA00022837"/>
    </source>
</evidence>
<keyword evidence="6" id="KW-1185">Reference proteome</keyword>
<keyword evidence="1" id="KW-0479">Metal-binding</keyword>
<evidence type="ECO:0000259" key="4">
    <source>
        <dbReference type="PROSITE" id="PS50004"/>
    </source>
</evidence>
<dbReference type="PANTHER" id="PTHR45911">
    <property type="entry name" value="C2 DOMAIN-CONTAINING PROTEIN"/>
    <property type="match status" value="1"/>
</dbReference>
<keyword evidence="2" id="KW-0106">Calcium</keyword>
<protein>
    <submittedName>
        <fullName evidence="7">C2 domain-containing protein</fullName>
    </submittedName>
</protein>
<reference evidence="5 6" key="2">
    <citation type="submission" date="2018-11" db="EMBL/GenBank/DDBJ databases">
        <authorList>
            <consortium name="Pathogen Informatics"/>
        </authorList>
    </citation>
    <scope>NUCLEOTIDE SEQUENCE [LARGE SCALE GENOMIC DNA]</scope>
</reference>
<evidence type="ECO:0000313" key="7">
    <source>
        <dbReference type="WBParaSite" id="SBAD_0000537901-mRNA-1"/>
    </source>
</evidence>
<dbReference type="Proteomes" id="UP000270296">
    <property type="component" value="Unassembled WGS sequence"/>
</dbReference>
<dbReference type="GO" id="GO:0005509">
    <property type="term" value="F:calcium ion binding"/>
    <property type="evidence" value="ECO:0007669"/>
    <property type="project" value="TreeGrafter"/>
</dbReference>
<keyword evidence="3" id="KW-0812">Transmembrane</keyword>
<dbReference type="CDD" id="cd08376">
    <property type="entry name" value="C2B_MCTP_PRT"/>
    <property type="match status" value="1"/>
</dbReference>
<dbReference type="WBParaSite" id="SBAD_0000537901-mRNA-1">
    <property type="protein sequence ID" value="SBAD_0000537901-mRNA-1"/>
    <property type="gene ID" value="SBAD_0000537901"/>
</dbReference>
<dbReference type="SUPFAM" id="SSF49562">
    <property type="entry name" value="C2 domain (Calcium/lipid-binding domain, CaLB)"/>
    <property type="match status" value="3"/>
</dbReference>
<keyword evidence="3" id="KW-1133">Transmembrane helix</keyword>
<feature type="domain" description="C2" evidence="4">
    <location>
        <begin position="194"/>
        <end position="307"/>
    </location>
</feature>
<keyword evidence="3" id="KW-0472">Membrane</keyword>
<dbReference type="AlphaFoldDB" id="A0A183INH3"/>
<feature type="domain" description="C2" evidence="4">
    <location>
        <begin position="16"/>
        <end position="132"/>
    </location>
</feature>
<name>A0A183INH3_9BILA</name>
<dbReference type="GO" id="GO:0046928">
    <property type="term" value="P:regulation of neurotransmitter secretion"/>
    <property type="evidence" value="ECO:0007669"/>
    <property type="project" value="TreeGrafter"/>
</dbReference>
<organism evidence="7">
    <name type="scientific">Soboliphyme baturini</name>
    <dbReference type="NCBI Taxonomy" id="241478"/>
    <lineage>
        <taxon>Eukaryota</taxon>
        <taxon>Metazoa</taxon>
        <taxon>Ecdysozoa</taxon>
        <taxon>Nematoda</taxon>
        <taxon>Enoplea</taxon>
        <taxon>Dorylaimia</taxon>
        <taxon>Dioctophymatida</taxon>
        <taxon>Dioctophymatoidea</taxon>
        <taxon>Soboliphymatidae</taxon>
        <taxon>Soboliphyme</taxon>
    </lineage>
</organism>
<dbReference type="OrthoDB" id="5973539at2759"/>
<dbReference type="SMART" id="SM00239">
    <property type="entry name" value="C2"/>
    <property type="match status" value="3"/>
</dbReference>
<dbReference type="GO" id="GO:0030672">
    <property type="term" value="C:synaptic vesicle membrane"/>
    <property type="evidence" value="ECO:0007669"/>
    <property type="project" value="TreeGrafter"/>
</dbReference>
<dbReference type="Gene3D" id="2.60.40.150">
    <property type="entry name" value="C2 domain"/>
    <property type="match status" value="3"/>
</dbReference>
<evidence type="ECO:0000313" key="5">
    <source>
        <dbReference type="EMBL" id="VDP06460.1"/>
    </source>
</evidence>
<reference evidence="7" key="1">
    <citation type="submission" date="2016-06" db="UniProtKB">
        <authorList>
            <consortium name="WormBaseParasite"/>
        </authorList>
    </citation>
    <scope>IDENTIFICATION</scope>
</reference>
<dbReference type="InterPro" id="IPR035892">
    <property type="entry name" value="C2_domain_sf"/>
</dbReference>
<dbReference type="Pfam" id="PF00168">
    <property type="entry name" value="C2"/>
    <property type="match status" value="3"/>
</dbReference>
<proteinExistence type="predicted"/>
<dbReference type="EMBL" id="UZAM01008797">
    <property type="protein sequence ID" value="VDP06460.1"/>
    <property type="molecule type" value="Genomic_DNA"/>
</dbReference>
<evidence type="ECO:0000256" key="3">
    <source>
        <dbReference type="SAM" id="Phobius"/>
    </source>
</evidence>
<sequence>KPVTNIFFKRITFQDSKGSPDGSASPAFLITVHLTEGCDLAIRDITGSSDPYVKFRHGKKLVYRSRTIFQNLNPYWNERFTFLIDDISCPLDILCFPAKVYDYDRFAADDYMGGASLYLDQLDQRKSIDMKVLLDDKNSDGYMGYLVIQICASPITETEKKQIIYRNSQNMLESSAGRKTPKRKLHYKLVAVPRENDIALSVGQIWNSVVNIILVKAQNLLPVSQFPDFLPDVFAKFKLGMEKYKSKTVSRTLDPVWLEQFDLHLFDDVKRPNLEITLFDKRKDLFMGRCIIDLNLLECEVTHQQWFELEDSAGQILLLITITGCNNSTSIPDISANFNVPSEEVLRNKYSTERRRWRRLTSEAKATHFAFSSYPILTYEHTPNVTDIHSVLEVTVYDEDANNRVEFLGKVVIPLLEIENGERRWYELKNIKLSSPAKGQIELEMFIYWNPIRAGIRTFQPKEKKFMIQDERFKRQIFMHNVSRLRTLVLSLMVNVAAVQKLLSWEKPVHSLLSLIVFVAATYFFEIYMIPLALLCVFANAYICKYVYQRSGSIDKKSNVIMRLGVSDEIINREFLGAFARRRRRRRSEQEYSQAFGSGSRHHGNGTTIPGLHSRAVGKDQKYIQLYTTVSILAGYFRAVSGVRVNKFTKKLRCPNVIPNNELLDFLSRVPSDDEIDCSPATLKQQEGH</sequence>
<gene>
    <name evidence="5" type="ORF">SBAD_LOCUS5169</name>
</gene>
<dbReference type="PANTHER" id="PTHR45911:SF4">
    <property type="entry name" value="MULTIPLE C2 AND TRANSMEMBRANE DOMAIN-CONTAINING PROTEIN"/>
    <property type="match status" value="1"/>
</dbReference>